<organism evidence="2 3">
    <name type="scientific">Lasiodiplodia hormozganensis</name>
    <dbReference type="NCBI Taxonomy" id="869390"/>
    <lineage>
        <taxon>Eukaryota</taxon>
        <taxon>Fungi</taxon>
        <taxon>Dikarya</taxon>
        <taxon>Ascomycota</taxon>
        <taxon>Pezizomycotina</taxon>
        <taxon>Dothideomycetes</taxon>
        <taxon>Dothideomycetes incertae sedis</taxon>
        <taxon>Botryosphaeriales</taxon>
        <taxon>Botryosphaeriaceae</taxon>
        <taxon>Lasiodiplodia</taxon>
    </lineage>
</organism>
<keyword evidence="3" id="KW-1185">Reference proteome</keyword>
<protein>
    <submittedName>
        <fullName evidence="2">Uncharacterized protein</fullName>
    </submittedName>
</protein>
<evidence type="ECO:0000313" key="3">
    <source>
        <dbReference type="Proteomes" id="UP001175001"/>
    </source>
</evidence>
<proteinExistence type="predicted"/>
<feature type="compositionally biased region" description="Polar residues" evidence="1">
    <location>
        <begin position="111"/>
        <end position="120"/>
    </location>
</feature>
<sequence length="142" mass="15161">MQRAGSELHSAGGATGALTEQHQQTAAISTERRPVAGQERASDVGVEPRAAGGSPRPVAGTFFRREGRGCQGSARHNYSPPPRAVDKFPRPSSAHQPLPTPPASSRLLVHTTATLEQSETGAWEPTLLRLSRPTYPAPRPLR</sequence>
<feature type="region of interest" description="Disordered" evidence="1">
    <location>
        <begin position="1"/>
        <end position="142"/>
    </location>
</feature>
<accession>A0AA40D4V2</accession>
<evidence type="ECO:0000313" key="2">
    <source>
        <dbReference type="EMBL" id="KAK0660379.1"/>
    </source>
</evidence>
<feature type="compositionally biased region" description="Polar residues" evidence="1">
    <location>
        <begin position="18"/>
        <end position="28"/>
    </location>
</feature>
<dbReference type="AlphaFoldDB" id="A0AA40D4V2"/>
<evidence type="ECO:0000256" key="1">
    <source>
        <dbReference type="SAM" id="MobiDB-lite"/>
    </source>
</evidence>
<reference evidence="2" key="1">
    <citation type="submission" date="2023-06" db="EMBL/GenBank/DDBJ databases">
        <title>Multi-omics analyses reveal the molecular pathogenesis toolkit of Lasiodiplodia hormozganensis, a cross-kingdom pathogen.</title>
        <authorList>
            <person name="Felix C."/>
            <person name="Meneses R."/>
            <person name="Goncalves M.F.M."/>
            <person name="Tilleman L."/>
            <person name="Duarte A.S."/>
            <person name="Jorrin-Novo J.V."/>
            <person name="Van De Peer Y."/>
            <person name="Deforce D."/>
            <person name="Van Nieuwerburgh F."/>
            <person name="Esteves A.C."/>
            <person name="Alves A."/>
        </authorList>
    </citation>
    <scope>NUCLEOTIDE SEQUENCE</scope>
    <source>
        <strain evidence="2">CBS 339.90</strain>
    </source>
</reference>
<comment type="caution">
    <text evidence="2">The sequence shown here is derived from an EMBL/GenBank/DDBJ whole genome shotgun (WGS) entry which is preliminary data.</text>
</comment>
<gene>
    <name evidence="2" type="ORF">DIS24_g3520</name>
</gene>
<dbReference type="Proteomes" id="UP001175001">
    <property type="component" value="Unassembled WGS sequence"/>
</dbReference>
<dbReference type="EMBL" id="JAUJDW010000011">
    <property type="protein sequence ID" value="KAK0660379.1"/>
    <property type="molecule type" value="Genomic_DNA"/>
</dbReference>
<name>A0AA40D4V2_9PEZI</name>